<dbReference type="GO" id="GO:0016787">
    <property type="term" value="F:hydrolase activity"/>
    <property type="evidence" value="ECO:0007669"/>
    <property type="project" value="UniProtKB-KW"/>
</dbReference>
<evidence type="ECO:0000313" key="4">
    <source>
        <dbReference type="Proteomes" id="UP001165092"/>
    </source>
</evidence>
<sequence>MSTVGTTGEPKGPAGSAVTRVAAAYARIAEVDRPEVWISLLDEETAIAAARRVDERVAAGEDLPLAGTVCAVKDNIDVVGFPTTAAHPGFAYEPERTATAAARLLAAGAVVLGKTNLDQFATGLVGSRSPYGRVRDAHRPDRVSGGSSSGSGVATALGIVDFALGTDTAGSGRVPAAFGATVGLKPTIGLVPVTGVVPACRSLDCVTVFAPNVATARRVAGVLTGPDATDPLSRDWPVDAPLAAPPAPRVGVPESSELVGLAPGWVAAFEAAAKRLAETGVELVPFHVKPFVDAGQLLYDGAFVAERYAAVGAFVTDEASAEGLDPSVATIIGGAAGIAAHRLVSDQEQLGRLRAAARKATHGLDAILLPTVGEHPTLAEVEADPIGANARLGRYTNFCNLFDMAAIAFPAGETDDGARFGVTLAAPAFADHVIADIAERFTMEQSEPIRLPDSAVPLVVVGAHLSGQPLNGQLTALGARLLGQVRTAAEYRLFALQTEPAKPGLVRVGEGGAAVAAELWALPGAGLATLLAGLPTPMALGRVRLADGTHHVGFLCEPVALENARDITAFGGWRAFRTANG</sequence>
<comment type="caution">
    <text evidence="3">The sequence shown here is derived from an EMBL/GenBank/DDBJ whole genome shotgun (WGS) entry which is preliminary data.</text>
</comment>
<gene>
    <name evidence="3" type="primary">atzF</name>
    <name evidence="3" type="ORF">Nans01_13330</name>
</gene>
<dbReference type="Gene3D" id="3.10.490.10">
    <property type="entry name" value="Gamma-glutamyl cyclotransferase-like"/>
    <property type="match status" value="1"/>
</dbReference>
<dbReference type="Pfam" id="PF21986">
    <property type="entry name" value="AH_C"/>
    <property type="match status" value="1"/>
</dbReference>
<dbReference type="Gene3D" id="3.90.1300.10">
    <property type="entry name" value="Amidase signature (AS) domain"/>
    <property type="match status" value="1"/>
</dbReference>
<feature type="domain" description="Allophanate hydrolase C-terminal" evidence="2">
    <location>
        <begin position="457"/>
        <end position="577"/>
    </location>
</feature>
<dbReference type="Pfam" id="PF01425">
    <property type="entry name" value="Amidase"/>
    <property type="match status" value="1"/>
</dbReference>
<dbReference type="InterPro" id="IPR014085">
    <property type="entry name" value="Allophanate_hydrolase"/>
</dbReference>
<dbReference type="NCBIfam" id="NF006043">
    <property type="entry name" value="PRK08186.1"/>
    <property type="match status" value="1"/>
</dbReference>
<name>A0A9W6UHR7_9ACTN</name>
<dbReference type="InterPro" id="IPR000120">
    <property type="entry name" value="Amidase"/>
</dbReference>
<dbReference type="PANTHER" id="PTHR11895:SF169">
    <property type="entry name" value="GLUTAMYL-TRNA(GLN) AMIDOTRANSFERASE"/>
    <property type="match status" value="1"/>
</dbReference>
<dbReference type="NCBIfam" id="TIGR02713">
    <property type="entry name" value="allophanate_hyd"/>
    <property type="match status" value="1"/>
</dbReference>
<dbReference type="Gene3D" id="1.20.58.1700">
    <property type="match status" value="1"/>
</dbReference>
<dbReference type="EMBL" id="BSQG01000002">
    <property type="protein sequence ID" value="GLU46982.1"/>
    <property type="molecule type" value="Genomic_DNA"/>
</dbReference>
<dbReference type="AlphaFoldDB" id="A0A9W6UHR7"/>
<dbReference type="InterPro" id="IPR036928">
    <property type="entry name" value="AS_sf"/>
</dbReference>
<keyword evidence="4" id="KW-1185">Reference proteome</keyword>
<dbReference type="Proteomes" id="UP001165092">
    <property type="component" value="Unassembled WGS sequence"/>
</dbReference>
<dbReference type="SUPFAM" id="SSF75304">
    <property type="entry name" value="Amidase signature (AS) enzymes"/>
    <property type="match status" value="1"/>
</dbReference>
<dbReference type="InterPro" id="IPR053844">
    <property type="entry name" value="AH_C"/>
</dbReference>
<keyword evidence="3" id="KW-0378">Hydrolase</keyword>
<proteinExistence type="predicted"/>
<accession>A0A9W6UHR7</accession>
<dbReference type="InterPro" id="IPR023631">
    <property type="entry name" value="Amidase_dom"/>
</dbReference>
<evidence type="ECO:0000259" key="2">
    <source>
        <dbReference type="Pfam" id="PF21986"/>
    </source>
</evidence>
<reference evidence="3" key="1">
    <citation type="submission" date="2023-02" db="EMBL/GenBank/DDBJ databases">
        <title>Nocardiopsis ansamitocini NBRC 112285.</title>
        <authorList>
            <person name="Ichikawa N."/>
            <person name="Sato H."/>
            <person name="Tonouchi N."/>
        </authorList>
    </citation>
    <scope>NUCLEOTIDE SEQUENCE</scope>
    <source>
        <strain evidence="3">NBRC 112285</strain>
    </source>
</reference>
<evidence type="ECO:0000259" key="1">
    <source>
        <dbReference type="Pfam" id="PF01425"/>
    </source>
</evidence>
<feature type="domain" description="Amidase" evidence="1">
    <location>
        <begin position="21"/>
        <end position="432"/>
    </location>
</feature>
<protein>
    <submittedName>
        <fullName evidence="3">Allophanate hydrolase</fullName>
    </submittedName>
</protein>
<organism evidence="3 4">
    <name type="scientific">Nocardiopsis ansamitocini</name>
    <dbReference type="NCBI Taxonomy" id="1670832"/>
    <lineage>
        <taxon>Bacteria</taxon>
        <taxon>Bacillati</taxon>
        <taxon>Actinomycetota</taxon>
        <taxon>Actinomycetes</taxon>
        <taxon>Streptosporangiales</taxon>
        <taxon>Nocardiopsidaceae</taxon>
        <taxon>Nocardiopsis</taxon>
    </lineage>
</organism>
<evidence type="ECO:0000313" key="3">
    <source>
        <dbReference type="EMBL" id="GLU46982.1"/>
    </source>
</evidence>
<dbReference type="PANTHER" id="PTHR11895">
    <property type="entry name" value="TRANSAMIDASE"/>
    <property type="match status" value="1"/>
</dbReference>
<dbReference type="RefSeq" id="WP_285757963.1">
    <property type="nucleotide sequence ID" value="NZ_BSQG01000002.1"/>
</dbReference>